<evidence type="ECO:0000256" key="3">
    <source>
        <dbReference type="ARBA" id="ARBA00022502"/>
    </source>
</evidence>
<gene>
    <name evidence="11" type="ORF">F7O44_12350</name>
</gene>
<dbReference type="GO" id="GO:0016020">
    <property type="term" value="C:membrane"/>
    <property type="evidence" value="ECO:0007669"/>
    <property type="project" value="GOC"/>
</dbReference>
<name>A0A7K3M4A2_9ACTN</name>
<keyword evidence="3" id="KW-0337">GPI-anchor biosynthesis</keyword>
<feature type="transmembrane region" description="Helical" evidence="10">
    <location>
        <begin position="263"/>
        <end position="286"/>
    </location>
</feature>
<dbReference type="EMBL" id="WLZY01000004">
    <property type="protein sequence ID" value="NDL57867.1"/>
    <property type="molecule type" value="Genomic_DNA"/>
</dbReference>
<feature type="transmembrane region" description="Helical" evidence="10">
    <location>
        <begin position="201"/>
        <end position="218"/>
    </location>
</feature>
<evidence type="ECO:0000256" key="7">
    <source>
        <dbReference type="ARBA" id="ARBA00022824"/>
    </source>
</evidence>
<evidence type="ECO:0000256" key="8">
    <source>
        <dbReference type="ARBA" id="ARBA00022989"/>
    </source>
</evidence>
<feature type="transmembrane region" description="Helical" evidence="10">
    <location>
        <begin position="160"/>
        <end position="189"/>
    </location>
</feature>
<keyword evidence="9 10" id="KW-0472">Membrane</keyword>
<evidence type="ECO:0000256" key="6">
    <source>
        <dbReference type="ARBA" id="ARBA00022692"/>
    </source>
</evidence>
<evidence type="ECO:0000256" key="5">
    <source>
        <dbReference type="ARBA" id="ARBA00022679"/>
    </source>
</evidence>
<keyword evidence="4" id="KW-0328">Glycosyltransferase</keyword>
<comment type="caution">
    <text evidence="11">The sequence shown here is derived from an EMBL/GenBank/DDBJ whole genome shotgun (WGS) entry which is preliminary data.</text>
</comment>
<dbReference type="PANTHER" id="PTHR12468:SF2">
    <property type="entry name" value="GPI MANNOSYLTRANSFERASE 2"/>
    <property type="match status" value="1"/>
</dbReference>
<feature type="transmembrane region" description="Helical" evidence="10">
    <location>
        <begin position="316"/>
        <end position="331"/>
    </location>
</feature>
<dbReference type="PANTHER" id="PTHR12468">
    <property type="entry name" value="GPI MANNOSYLTRANSFERASE 2"/>
    <property type="match status" value="1"/>
</dbReference>
<feature type="transmembrane region" description="Helical" evidence="10">
    <location>
        <begin position="293"/>
        <end position="310"/>
    </location>
</feature>
<dbReference type="AlphaFoldDB" id="A0A7K3M4A2"/>
<proteinExistence type="predicted"/>
<evidence type="ECO:0000256" key="4">
    <source>
        <dbReference type="ARBA" id="ARBA00022676"/>
    </source>
</evidence>
<dbReference type="GO" id="GO:0031501">
    <property type="term" value="C:mannosyltransferase complex"/>
    <property type="evidence" value="ECO:0007669"/>
    <property type="project" value="TreeGrafter"/>
</dbReference>
<keyword evidence="8 10" id="KW-1133">Transmembrane helix</keyword>
<dbReference type="Proteomes" id="UP000460435">
    <property type="component" value="Unassembled WGS sequence"/>
</dbReference>
<protein>
    <recommendedName>
        <fullName evidence="13">Mannosyltransferase</fullName>
    </recommendedName>
</protein>
<accession>A0A7K3M4A2</accession>
<evidence type="ECO:0000256" key="10">
    <source>
        <dbReference type="SAM" id="Phobius"/>
    </source>
</evidence>
<dbReference type="UniPathway" id="UPA00196"/>
<feature type="transmembrane region" description="Helical" evidence="10">
    <location>
        <begin position="7"/>
        <end position="28"/>
    </location>
</feature>
<dbReference type="InterPro" id="IPR007315">
    <property type="entry name" value="PIG-V/Gpi18"/>
</dbReference>
<evidence type="ECO:0000256" key="2">
    <source>
        <dbReference type="ARBA" id="ARBA00004687"/>
    </source>
</evidence>
<dbReference type="GO" id="GO:0006506">
    <property type="term" value="P:GPI anchor biosynthetic process"/>
    <property type="evidence" value="ECO:0007669"/>
    <property type="project" value="UniProtKB-UniPathway"/>
</dbReference>
<organism evidence="11 12">
    <name type="scientific">Phytoactinopolyspora mesophila</name>
    <dbReference type="NCBI Taxonomy" id="2650750"/>
    <lineage>
        <taxon>Bacteria</taxon>
        <taxon>Bacillati</taxon>
        <taxon>Actinomycetota</taxon>
        <taxon>Actinomycetes</taxon>
        <taxon>Jiangellales</taxon>
        <taxon>Jiangellaceae</taxon>
        <taxon>Phytoactinopolyspora</taxon>
    </lineage>
</organism>
<evidence type="ECO:0000313" key="12">
    <source>
        <dbReference type="Proteomes" id="UP000460435"/>
    </source>
</evidence>
<evidence type="ECO:0008006" key="13">
    <source>
        <dbReference type="Google" id="ProtNLM"/>
    </source>
</evidence>
<keyword evidence="12" id="KW-1185">Reference proteome</keyword>
<keyword evidence="6 10" id="KW-0812">Transmembrane</keyword>
<feature type="transmembrane region" description="Helical" evidence="10">
    <location>
        <begin position="338"/>
        <end position="361"/>
    </location>
</feature>
<keyword evidence="7" id="KW-0256">Endoplasmic reticulum</keyword>
<reference evidence="11 12" key="1">
    <citation type="submission" date="2019-11" db="EMBL/GenBank/DDBJ databases">
        <authorList>
            <person name="Li X.-J."/>
            <person name="Feng X.-M."/>
        </authorList>
    </citation>
    <scope>NUCLEOTIDE SEQUENCE [LARGE SCALE GENOMIC DNA]</scope>
    <source>
        <strain evidence="11 12">XMNu-373</strain>
    </source>
</reference>
<evidence type="ECO:0000256" key="1">
    <source>
        <dbReference type="ARBA" id="ARBA00004477"/>
    </source>
</evidence>
<dbReference type="GO" id="GO:0000009">
    <property type="term" value="F:alpha-1,6-mannosyltransferase activity"/>
    <property type="evidence" value="ECO:0007669"/>
    <property type="project" value="InterPro"/>
</dbReference>
<evidence type="ECO:0000313" key="11">
    <source>
        <dbReference type="EMBL" id="NDL57867.1"/>
    </source>
</evidence>
<comment type="pathway">
    <text evidence="2">Glycolipid biosynthesis; glycosylphosphatidylinositol-anchor biosynthesis.</text>
</comment>
<feature type="transmembrane region" description="Helical" evidence="10">
    <location>
        <begin position="83"/>
        <end position="106"/>
    </location>
</feature>
<feature type="transmembrane region" description="Helical" evidence="10">
    <location>
        <begin position="118"/>
        <end position="140"/>
    </location>
</feature>
<keyword evidence="5" id="KW-0808">Transferase</keyword>
<sequence length="362" mass="39769">MDRDALGIWALSRLSVWIVAAATAWLFAANGTDVAGWFDQWIQWDFHHYRGIAEFGYGGEPTGVPNEAFFPGLPGLLWLGHQIGIPHVVTGLFISLVAGGIAAVALGRLGELEGGPAVGRLAVLAWVCAPPAVFLAAPYTEALFLACALPAWLAARRGNWLMAGVLAALACTVRVSGIFLAIAIGVHWLTTRQAARSWSGFGWLFLPLVPLAAWMAYLKNLTGNWLAWLDAQAQEWNREFTWPWDAWANTWNAAFGGTQSPGFAWMFGAELVATLIGVALTVVLIVWRRWGEATWVGLQVAAFATSYWLFSVPRATLLWWPLWIGIALLAVRRRWVLWVYLAVSVPLMSVWAVVFLTGRWAG</sequence>
<dbReference type="GO" id="GO:0004376">
    <property type="term" value="F:GPI mannosyltransferase activity"/>
    <property type="evidence" value="ECO:0007669"/>
    <property type="project" value="InterPro"/>
</dbReference>
<evidence type="ECO:0000256" key="9">
    <source>
        <dbReference type="ARBA" id="ARBA00023136"/>
    </source>
</evidence>
<comment type="subcellular location">
    <subcellularLocation>
        <location evidence="1">Endoplasmic reticulum membrane</location>
        <topology evidence="1">Multi-pass membrane protein</topology>
    </subcellularLocation>
</comment>